<keyword evidence="1" id="KW-0812">Transmembrane</keyword>
<dbReference type="AlphaFoldDB" id="A0A080M005"/>
<feature type="transmembrane region" description="Helical" evidence="1">
    <location>
        <begin position="161"/>
        <end position="183"/>
    </location>
</feature>
<accession>A0A080M005</accession>
<feature type="transmembrane region" description="Helical" evidence="1">
    <location>
        <begin position="34"/>
        <end position="51"/>
    </location>
</feature>
<keyword evidence="1" id="KW-1133">Transmembrane helix</keyword>
<gene>
    <name evidence="2" type="ORF">AW09_001094</name>
</gene>
<feature type="transmembrane region" description="Helical" evidence="1">
    <location>
        <begin position="104"/>
        <end position="124"/>
    </location>
</feature>
<dbReference type="EMBL" id="JDVG02000188">
    <property type="protein sequence ID" value="KFB73650.1"/>
    <property type="molecule type" value="Genomic_DNA"/>
</dbReference>
<dbReference type="PROSITE" id="PS51257">
    <property type="entry name" value="PROKAR_LIPOPROTEIN"/>
    <property type="match status" value="1"/>
</dbReference>
<sequence length="227" mass="26066">MIRLIPVPFLLYLFWSACTLLLTFYMKGWDVDNITHILLLCLLSVTLMWALKTRSAQRPKNPRLLFVGAGVLFAALAEGCYMISQPFLLSLTIRSGMPIMQMIRNYSIDLMFTLPVYVFIFSVIWRLINRYRYGRWEYIFVFALAQALGDGNQTFLHAPTLLLFIPYVMINYHAINLAPYLVIERHLPQNRSDSHWKLPLAVLSIVLTYLVGGAIIVGLSRVLGFSN</sequence>
<dbReference type="Proteomes" id="UP000020077">
    <property type="component" value="Unassembled WGS sequence"/>
</dbReference>
<protein>
    <submittedName>
        <fullName evidence="2">Uncharacterized protein</fullName>
    </submittedName>
</protein>
<feature type="transmembrane region" description="Helical" evidence="1">
    <location>
        <begin position="9"/>
        <end position="28"/>
    </location>
</feature>
<feature type="transmembrane region" description="Helical" evidence="1">
    <location>
        <begin position="195"/>
        <end position="219"/>
    </location>
</feature>
<name>A0A080M005_9PROT</name>
<proteinExistence type="predicted"/>
<evidence type="ECO:0000313" key="2">
    <source>
        <dbReference type="EMBL" id="KFB73650.1"/>
    </source>
</evidence>
<keyword evidence="1" id="KW-0472">Membrane</keyword>
<evidence type="ECO:0000313" key="3">
    <source>
        <dbReference type="Proteomes" id="UP000020077"/>
    </source>
</evidence>
<evidence type="ECO:0000256" key="1">
    <source>
        <dbReference type="SAM" id="Phobius"/>
    </source>
</evidence>
<reference evidence="2 3" key="1">
    <citation type="submission" date="2014-02" db="EMBL/GenBank/DDBJ databases">
        <title>Expanding our view of genomic diversity in Candidatus Accumulibacter clades.</title>
        <authorList>
            <person name="Skennerton C.T."/>
            <person name="Barr J.J."/>
            <person name="Slater F.R."/>
            <person name="Bond P.L."/>
            <person name="Tyson G.W."/>
        </authorList>
    </citation>
    <scope>NUCLEOTIDE SEQUENCE [LARGE SCALE GENOMIC DNA]</scope>
    <source>
        <strain evidence="3">BA-91</strain>
    </source>
</reference>
<feature type="transmembrane region" description="Helical" evidence="1">
    <location>
        <begin position="63"/>
        <end position="84"/>
    </location>
</feature>
<comment type="caution">
    <text evidence="2">The sequence shown here is derived from an EMBL/GenBank/DDBJ whole genome shotgun (WGS) entry which is preliminary data.</text>
</comment>
<organism evidence="2 3">
    <name type="scientific">Candidatus Accumulibacter phosphatis</name>
    <dbReference type="NCBI Taxonomy" id="327160"/>
    <lineage>
        <taxon>Bacteria</taxon>
        <taxon>Pseudomonadati</taxon>
        <taxon>Pseudomonadota</taxon>
        <taxon>Betaproteobacteria</taxon>
        <taxon>Candidatus Accumulibacter</taxon>
    </lineage>
</organism>